<dbReference type="EMBL" id="JBCLUF010000011">
    <property type="protein sequence ID" value="MEY8662085.1"/>
    <property type="molecule type" value="Genomic_DNA"/>
</dbReference>
<dbReference type="PROSITE" id="PS51097">
    <property type="entry name" value="PTS_EIIA_TYPE_5"/>
    <property type="match status" value="1"/>
</dbReference>
<dbReference type="PANTHER" id="PTHR40398:SF1">
    <property type="entry name" value="PTS SYSTEM GLUCITOL_SORBITOL-SPECIFIC EIIA COMPONENT"/>
    <property type="match status" value="1"/>
</dbReference>
<evidence type="ECO:0000313" key="2">
    <source>
        <dbReference type="EMBL" id="MEY8662085.1"/>
    </source>
</evidence>
<dbReference type="Pfam" id="PF03829">
    <property type="entry name" value="PTSIIA_gutA"/>
    <property type="match status" value="1"/>
</dbReference>
<comment type="caution">
    <text evidence="2">The sequence shown here is derived from an EMBL/GenBank/DDBJ whole genome shotgun (WGS) entry which is preliminary data.</text>
</comment>
<comment type="caution">
    <text evidence="1">Lacks conserved residue(s) required for the propagation of feature annotation.</text>
</comment>
<protein>
    <submittedName>
        <fullName evidence="2">PTS glucitol/sorbitol transporter subunit IIA</fullName>
    </submittedName>
</protein>
<name>A0ABV4DNQ1_9LACO</name>
<sequence length="121" mass="13762">MIKSEVMAIGPEAISDKEPMLILFDESASERLREVSVIQRFENDATKNYDLQVGSKIQIDAKEYTVKYLGELVESNLTSIGHTVFNFKELPSKEHLQENVIYLEPHVLPQIKVGSQIIYGH</sequence>
<organism evidence="2 3">
    <name type="scientific">Ligilactobacillus faecis</name>
    <dbReference type="NCBI Taxonomy" id="762833"/>
    <lineage>
        <taxon>Bacteria</taxon>
        <taxon>Bacillati</taxon>
        <taxon>Bacillota</taxon>
        <taxon>Bacilli</taxon>
        <taxon>Lactobacillales</taxon>
        <taxon>Lactobacillaceae</taxon>
        <taxon>Ligilactobacillus</taxon>
    </lineage>
</organism>
<dbReference type="Proteomes" id="UP001565236">
    <property type="component" value="Unassembled WGS sequence"/>
</dbReference>
<proteinExistence type="predicted"/>
<evidence type="ECO:0000256" key="1">
    <source>
        <dbReference type="PROSITE-ProRule" id="PRU00420"/>
    </source>
</evidence>
<dbReference type="SUPFAM" id="SSF141530">
    <property type="entry name" value="PTSIIA/GutA-like"/>
    <property type="match status" value="1"/>
</dbReference>
<keyword evidence="3" id="KW-1185">Reference proteome</keyword>
<dbReference type="InterPro" id="IPR036665">
    <property type="entry name" value="PTS_IIA_glucitol/sorbitol_sf"/>
</dbReference>
<dbReference type="PANTHER" id="PTHR40398">
    <property type="entry name" value="PTS SYSTEM GLUCITOL/SORBITOL-SPECIFIC EIIA COMPONENT"/>
    <property type="match status" value="1"/>
</dbReference>
<dbReference type="InterPro" id="IPR004716">
    <property type="entry name" value="PTS_IIA_glucitol/sorbitol-sp"/>
</dbReference>
<evidence type="ECO:0000313" key="3">
    <source>
        <dbReference type="Proteomes" id="UP001565236"/>
    </source>
</evidence>
<reference evidence="2 3" key="1">
    <citation type="submission" date="2024-03" db="EMBL/GenBank/DDBJ databases">
        <title>Mouse gut bacterial collection (mGBC) of GemPharmatech.</title>
        <authorList>
            <person name="He Y."/>
            <person name="Dong L."/>
            <person name="Wu D."/>
            <person name="Gao X."/>
            <person name="Lin Z."/>
        </authorList>
    </citation>
    <scope>NUCLEOTIDE SEQUENCE [LARGE SCALE GENOMIC DNA]</scope>
    <source>
        <strain evidence="2 3">15-30</strain>
    </source>
</reference>
<dbReference type="RefSeq" id="WP_369941415.1">
    <property type="nucleotide sequence ID" value="NZ_JBCLUF010000011.1"/>
</dbReference>
<dbReference type="Gene3D" id="2.40.33.40">
    <property type="entry name" value="Phosphotransferase system, glucitol/sorbitol-specific IIA component"/>
    <property type="match status" value="1"/>
</dbReference>
<gene>
    <name evidence="2" type="ORF">AALT52_04155</name>
</gene>
<accession>A0ABV4DNQ1</accession>